<feature type="compositionally biased region" description="Polar residues" evidence="7">
    <location>
        <begin position="1"/>
        <end position="11"/>
    </location>
</feature>
<dbReference type="InterPro" id="IPR050980">
    <property type="entry name" value="2C_sensor_his_kinase"/>
</dbReference>
<feature type="transmembrane region" description="Helical" evidence="8">
    <location>
        <begin position="337"/>
        <end position="355"/>
    </location>
</feature>
<dbReference type="InterPro" id="IPR013587">
    <property type="entry name" value="Nitrate/nitrite_sensing"/>
</dbReference>
<feature type="compositionally biased region" description="Pro residues" evidence="7">
    <location>
        <begin position="725"/>
        <end position="745"/>
    </location>
</feature>
<keyword evidence="4" id="KW-0808">Transferase</keyword>
<accession>A0A4Q7ZLZ1</accession>
<evidence type="ECO:0000256" key="1">
    <source>
        <dbReference type="ARBA" id="ARBA00000085"/>
    </source>
</evidence>
<dbReference type="Pfam" id="PF08376">
    <property type="entry name" value="NIT"/>
    <property type="match status" value="1"/>
</dbReference>
<sequence length="1163" mass="122740">MSTGSSLQPATRSGPGAGPGARGSRRDGGFLRLRDVRIRSKLALILFVPLLAVLGLATVRLVDVGGRAYDANQVEDLTRLATDVSELTQALHAERMTAAEYLADPEAKPGAYNAAVSRSDNRIDRYRANRLALGELPAAVSDRLHRIDDHLRTMDATRKKVSDRDEIAVSEAVLRYGVVITDLVGYGEALSQFAGDGAVADSLRALSAFSRAKAGTAEQEAVAYASRVSGDVSAEQLSSFIATQTSQQEALLAFSLVASPAQRALVNSTVTGDAVNLADQISTRLARSDAVPPTDITQAFGAVVDLMRWAEQRLEAEIVAQAHDASASVTRQTAVEIGLVLLILGVAIALAVVLARSLNLSLRRLREGALAVANRDLPDAVARLRDERNLSEGGVEEVVRQVRDPIQLANRDEVGQVAQAFNVVHREAVRIAAEQAALRTSVSAMFLNLARRSQALVDRMIGELDQIERGEEDPKRLAQLFELDHLATRMRRNDENLLVLAGADSSPPRREDALLVDALRAAQSEVELYNRIEFGTVDTDIAVTALAVNDVVRLVAELLDNATRFSPPNTIVVADARRIRDYVVVQVEDRGLGMSEEQMDLLNRRLAEPPTVDVAAFRLMGLAVVGRLAARYGIKVELRANLEGGTVAQVTLPSGIVVLPHRSIDQPVRNHPYQLDGGSAEWPDAISPGRTGAATAILPAIAREPWQPYDTAGEPLRAGTGGLPTLPPPAALPGPQPFVPAQRPPLPRREMDLPPTGEHPVLPPQPRRAGDQWQTGEQPARPPLPTRVPQQIEASSGTNAVTDAYAAIGSPTAALPTLPPPEPPLAVGFLHPDGHRVAPPQRPVSPHPNGWGAALAAMPPSPPPPAPTPAPERAEAPIFLQMQASWFRTHDGTSPEEWGMPTAGYAPPPSPAAPKPEESGAARSAASTAAGFAPPSPPTGPFSAATGAASAVTGSAAGEAGSGAAFASPAAGATGPGSAVSSRAAAGSPSAAPGSGESARGRFERAAADVGVRPDITRPDPDSARDRRDDDRDGYDGRPARDRPATEQGEPSDGSRSRPSGEDRSRPSGEDAWRTVADDGWQRALAATAPPDNGTTRSGLPKRVPQAQLVPGGVQSNPRNQQRRSPDEVRGLLSAYHRGVQRGRTAGSAETAAAAPAPKEKQL</sequence>
<dbReference type="PROSITE" id="PS50109">
    <property type="entry name" value="HIS_KIN"/>
    <property type="match status" value="1"/>
</dbReference>
<keyword evidence="8" id="KW-1133">Transmembrane helix</keyword>
<organism evidence="10 11">
    <name type="scientific">Krasilnikovia cinnamomea</name>
    <dbReference type="NCBI Taxonomy" id="349313"/>
    <lineage>
        <taxon>Bacteria</taxon>
        <taxon>Bacillati</taxon>
        <taxon>Actinomycetota</taxon>
        <taxon>Actinomycetes</taxon>
        <taxon>Micromonosporales</taxon>
        <taxon>Micromonosporaceae</taxon>
        <taxon>Krasilnikovia</taxon>
    </lineage>
</organism>
<feature type="region of interest" description="Disordered" evidence="7">
    <location>
        <begin position="708"/>
        <end position="785"/>
    </location>
</feature>
<dbReference type="InterPro" id="IPR005467">
    <property type="entry name" value="His_kinase_dom"/>
</dbReference>
<evidence type="ECO:0000256" key="2">
    <source>
        <dbReference type="ARBA" id="ARBA00012438"/>
    </source>
</evidence>
<dbReference type="PANTHER" id="PTHR44936">
    <property type="entry name" value="SENSOR PROTEIN CREC"/>
    <property type="match status" value="1"/>
</dbReference>
<evidence type="ECO:0000256" key="3">
    <source>
        <dbReference type="ARBA" id="ARBA00022553"/>
    </source>
</evidence>
<proteinExistence type="predicted"/>
<evidence type="ECO:0000313" key="10">
    <source>
        <dbReference type="EMBL" id="RZU51990.1"/>
    </source>
</evidence>
<comment type="caution">
    <text evidence="10">The sequence shown here is derived from an EMBL/GenBank/DDBJ whole genome shotgun (WGS) entry which is preliminary data.</text>
</comment>
<dbReference type="GO" id="GO:0000160">
    <property type="term" value="P:phosphorelay signal transduction system"/>
    <property type="evidence" value="ECO:0007669"/>
    <property type="project" value="UniProtKB-KW"/>
</dbReference>
<dbReference type="AlphaFoldDB" id="A0A4Q7ZLZ1"/>
<dbReference type="Proteomes" id="UP000292564">
    <property type="component" value="Unassembled WGS sequence"/>
</dbReference>
<protein>
    <recommendedName>
        <fullName evidence="2">histidine kinase</fullName>
        <ecNumber evidence="2">2.7.13.3</ecNumber>
    </recommendedName>
</protein>
<dbReference type="Gene3D" id="3.30.565.10">
    <property type="entry name" value="Histidine kinase-like ATPase, C-terminal domain"/>
    <property type="match status" value="1"/>
</dbReference>
<feature type="compositionally biased region" description="Low complexity" evidence="7">
    <location>
        <begin position="921"/>
        <end position="933"/>
    </location>
</feature>
<dbReference type="Pfam" id="PF02518">
    <property type="entry name" value="HATPase_c"/>
    <property type="match status" value="1"/>
</dbReference>
<dbReference type="Gene3D" id="6.10.340.10">
    <property type="match status" value="1"/>
</dbReference>
<feature type="compositionally biased region" description="Basic and acidic residues" evidence="7">
    <location>
        <begin position="1053"/>
        <end position="1081"/>
    </location>
</feature>
<reference evidence="10 11" key="1">
    <citation type="submission" date="2019-02" db="EMBL/GenBank/DDBJ databases">
        <title>Sequencing the genomes of 1000 actinobacteria strains.</title>
        <authorList>
            <person name="Klenk H.-P."/>
        </authorList>
    </citation>
    <scope>NUCLEOTIDE SEQUENCE [LARGE SCALE GENOMIC DNA]</scope>
    <source>
        <strain evidence="10 11">DSM 45162</strain>
    </source>
</reference>
<dbReference type="GO" id="GO:0004673">
    <property type="term" value="F:protein histidine kinase activity"/>
    <property type="evidence" value="ECO:0007669"/>
    <property type="project" value="UniProtKB-EC"/>
</dbReference>
<feature type="region of interest" description="Disordered" evidence="7">
    <location>
        <begin position="1"/>
        <end position="25"/>
    </location>
</feature>
<evidence type="ECO:0000256" key="7">
    <source>
        <dbReference type="SAM" id="MobiDB-lite"/>
    </source>
</evidence>
<name>A0A4Q7ZLZ1_9ACTN</name>
<dbReference type="InterPro" id="IPR003594">
    <property type="entry name" value="HATPase_dom"/>
</dbReference>
<keyword evidence="8" id="KW-0812">Transmembrane</keyword>
<comment type="catalytic activity">
    <reaction evidence="1">
        <text>ATP + protein L-histidine = ADP + protein N-phospho-L-histidine.</text>
        <dbReference type="EC" id="2.7.13.3"/>
    </reaction>
</comment>
<evidence type="ECO:0000256" key="6">
    <source>
        <dbReference type="ARBA" id="ARBA00023012"/>
    </source>
</evidence>
<dbReference type="SMART" id="SM00387">
    <property type="entry name" value="HATPase_c"/>
    <property type="match status" value="1"/>
</dbReference>
<dbReference type="SUPFAM" id="SSF55874">
    <property type="entry name" value="ATPase domain of HSP90 chaperone/DNA topoisomerase II/histidine kinase"/>
    <property type="match status" value="1"/>
</dbReference>
<dbReference type="EMBL" id="SHKY01000001">
    <property type="protein sequence ID" value="RZU51990.1"/>
    <property type="molecule type" value="Genomic_DNA"/>
</dbReference>
<feature type="compositionally biased region" description="Pro residues" evidence="7">
    <location>
        <begin position="859"/>
        <end position="870"/>
    </location>
</feature>
<keyword evidence="6" id="KW-0902">Two-component regulatory system</keyword>
<dbReference type="PANTHER" id="PTHR44936:SF9">
    <property type="entry name" value="SENSOR PROTEIN CREC"/>
    <property type="match status" value="1"/>
</dbReference>
<feature type="region of interest" description="Disordered" evidence="7">
    <location>
        <begin position="841"/>
        <end position="872"/>
    </location>
</feature>
<evidence type="ECO:0000256" key="4">
    <source>
        <dbReference type="ARBA" id="ARBA00022679"/>
    </source>
</evidence>
<keyword evidence="5 10" id="KW-0418">Kinase</keyword>
<feature type="compositionally biased region" description="Basic and acidic residues" evidence="7">
    <location>
        <begin position="1015"/>
        <end position="1045"/>
    </location>
</feature>
<keyword evidence="3" id="KW-0597">Phosphoprotein</keyword>
<dbReference type="RefSeq" id="WP_207229869.1">
    <property type="nucleotide sequence ID" value="NZ_SHKY01000001.1"/>
</dbReference>
<evidence type="ECO:0000313" key="11">
    <source>
        <dbReference type="Proteomes" id="UP000292564"/>
    </source>
</evidence>
<feature type="transmembrane region" description="Helical" evidence="8">
    <location>
        <begin position="42"/>
        <end position="62"/>
    </location>
</feature>
<feature type="compositionally biased region" description="Low complexity" evidence="7">
    <location>
        <begin position="1142"/>
        <end position="1157"/>
    </location>
</feature>
<feature type="compositionally biased region" description="Low complexity" evidence="7">
    <location>
        <begin position="941"/>
        <end position="998"/>
    </location>
</feature>
<evidence type="ECO:0000256" key="8">
    <source>
        <dbReference type="SAM" id="Phobius"/>
    </source>
</evidence>
<keyword evidence="11" id="KW-1185">Reference proteome</keyword>
<feature type="region of interest" description="Disordered" evidence="7">
    <location>
        <begin position="890"/>
        <end position="1163"/>
    </location>
</feature>
<gene>
    <name evidence="10" type="ORF">EV385_3830</name>
</gene>
<evidence type="ECO:0000259" key="9">
    <source>
        <dbReference type="PROSITE" id="PS50109"/>
    </source>
</evidence>
<feature type="domain" description="Histidine kinase" evidence="9">
    <location>
        <begin position="551"/>
        <end position="656"/>
    </location>
</feature>
<dbReference type="EC" id="2.7.13.3" evidence="2"/>
<dbReference type="InterPro" id="IPR036890">
    <property type="entry name" value="HATPase_C_sf"/>
</dbReference>
<keyword evidence="8" id="KW-0472">Membrane</keyword>
<evidence type="ECO:0000256" key="5">
    <source>
        <dbReference type="ARBA" id="ARBA00022777"/>
    </source>
</evidence>